<proteinExistence type="predicted"/>
<dbReference type="Proteomes" id="UP000249590">
    <property type="component" value="Unassembled WGS sequence"/>
</dbReference>
<dbReference type="EMBL" id="QHHQ01000001">
    <property type="protein sequence ID" value="RAI03615.1"/>
    <property type="molecule type" value="Genomic_DNA"/>
</dbReference>
<accession>A0A8B2NZK0</accession>
<feature type="compositionally biased region" description="Polar residues" evidence="1">
    <location>
        <begin position="49"/>
        <end position="60"/>
    </location>
</feature>
<reference evidence="3 4" key="1">
    <citation type="submission" date="2018-05" db="EMBL/GenBank/DDBJ databases">
        <title>Acuticoccus sediminis sp. nov., isolated from deep-sea sediment of Indian Ocean.</title>
        <authorList>
            <person name="Liu X."/>
            <person name="Lai Q."/>
            <person name="Du Y."/>
            <person name="Sun F."/>
            <person name="Zhang X."/>
            <person name="Wang S."/>
            <person name="Shao Z."/>
        </authorList>
    </citation>
    <scope>NUCLEOTIDE SEQUENCE [LARGE SCALE GENOMIC DNA]</scope>
    <source>
        <strain evidence="3 4">PTG4-2</strain>
    </source>
</reference>
<dbReference type="AlphaFoldDB" id="A0A8B2NZK0"/>
<comment type="caution">
    <text evidence="3">The sequence shown here is derived from an EMBL/GenBank/DDBJ whole genome shotgun (WGS) entry which is preliminary data.</text>
</comment>
<feature type="region of interest" description="Disordered" evidence="1">
    <location>
        <begin position="42"/>
        <end position="89"/>
    </location>
</feature>
<protein>
    <submittedName>
        <fullName evidence="3">Uncharacterized protein</fullName>
    </submittedName>
</protein>
<name>A0A8B2NZK0_9HYPH</name>
<evidence type="ECO:0000313" key="3">
    <source>
        <dbReference type="EMBL" id="RAI03615.1"/>
    </source>
</evidence>
<keyword evidence="4" id="KW-1185">Reference proteome</keyword>
<evidence type="ECO:0000313" key="4">
    <source>
        <dbReference type="Proteomes" id="UP000249590"/>
    </source>
</evidence>
<feature type="signal peptide" evidence="2">
    <location>
        <begin position="1"/>
        <end position="16"/>
    </location>
</feature>
<keyword evidence="2" id="KW-0732">Signal</keyword>
<sequence length="89" mass="9254">MIGVAALLALCGAAAAQDFGDNSTSYLDGVVYDDDITPGRGPNADFYGTGSTAPTRTSDAYGTPGGTYTREYRENSPDLIGPDGRLRTN</sequence>
<feature type="chain" id="PRO_5032805619" evidence="2">
    <location>
        <begin position="17"/>
        <end position="89"/>
    </location>
</feature>
<gene>
    <name evidence="3" type="ORF">DLJ53_03765</name>
</gene>
<evidence type="ECO:0000256" key="1">
    <source>
        <dbReference type="SAM" id="MobiDB-lite"/>
    </source>
</evidence>
<organism evidence="3 4">
    <name type="scientific">Acuticoccus sediminis</name>
    <dbReference type="NCBI Taxonomy" id="2184697"/>
    <lineage>
        <taxon>Bacteria</taxon>
        <taxon>Pseudomonadati</taxon>
        <taxon>Pseudomonadota</taxon>
        <taxon>Alphaproteobacteria</taxon>
        <taxon>Hyphomicrobiales</taxon>
        <taxon>Amorphaceae</taxon>
        <taxon>Acuticoccus</taxon>
    </lineage>
</organism>
<evidence type="ECO:0000256" key="2">
    <source>
        <dbReference type="SAM" id="SignalP"/>
    </source>
</evidence>